<dbReference type="PANTHER" id="PTHR46429:SF1">
    <property type="entry name" value="23S RRNA (GUANOSINE-2'-O-)-METHYLTRANSFERASE RLMB"/>
    <property type="match status" value="1"/>
</dbReference>
<gene>
    <name evidence="4" type="ORF">METZ01_LOCUS22503</name>
</gene>
<dbReference type="GO" id="GO:0005829">
    <property type="term" value="C:cytosol"/>
    <property type="evidence" value="ECO:0007669"/>
    <property type="project" value="TreeGrafter"/>
</dbReference>
<keyword evidence="1" id="KW-0489">Methyltransferase</keyword>
<dbReference type="GO" id="GO:0003723">
    <property type="term" value="F:RNA binding"/>
    <property type="evidence" value="ECO:0007669"/>
    <property type="project" value="InterPro"/>
</dbReference>
<dbReference type="GO" id="GO:0006396">
    <property type="term" value="P:RNA processing"/>
    <property type="evidence" value="ECO:0007669"/>
    <property type="project" value="InterPro"/>
</dbReference>
<evidence type="ECO:0000256" key="2">
    <source>
        <dbReference type="ARBA" id="ARBA00022679"/>
    </source>
</evidence>
<dbReference type="GO" id="GO:0008173">
    <property type="term" value="F:RNA methyltransferase activity"/>
    <property type="evidence" value="ECO:0007669"/>
    <property type="project" value="InterPro"/>
</dbReference>
<dbReference type="GO" id="GO:0032259">
    <property type="term" value="P:methylation"/>
    <property type="evidence" value="ECO:0007669"/>
    <property type="project" value="UniProtKB-KW"/>
</dbReference>
<evidence type="ECO:0000259" key="3">
    <source>
        <dbReference type="Pfam" id="PF00588"/>
    </source>
</evidence>
<dbReference type="PANTHER" id="PTHR46429">
    <property type="entry name" value="23S RRNA (GUANOSINE-2'-O-)-METHYLTRANSFERASE RLMB"/>
    <property type="match status" value="1"/>
</dbReference>
<dbReference type="EMBL" id="UINC01001068">
    <property type="protein sequence ID" value="SUZ69649.1"/>
    <property type="molecule type" value="Genomic_DNA"/>
</dbReference>
<dbReference type="Pfam" id="PF00588">
    <property type="entry name" value="SpoU_methylase"/>
    <property type="match status" value="1"/>
</dbReference>
<evidence type="ECO:0000256" key="1">
    <source>
        <dbReference type="ARBA" id="ARBA00022603"/>
    </source>
</evidence>
<protein>
    <recommendedName>
        <fullName evidence="3">tRNA/rRNA methyltransferase SpoU type domain-containing protein</fullName>
    </recommendedName>
</protein>
<name>A0A381PUL1_9ZZZZ</name>
<dbReference type="AlphaFoldDB" id="A0A381PUL1"/>
<dbReference type="InterPro" id="IPR004441">
    <property type="entry name" value="rRNA_MeTrfase_TrmH"/>
</dbReference>
<feature type="domain" description="tRNA/rRNA methyltransferase SpoU type" evidence="3">
    <location>
        <begin position="99"/>
        <end position="237"/>
    </location>
</feature>
<dbReference type="InterPro" id="IPR029026">
    <property type="entry name" value="tRNA_m1G_MTases_N"/>
</dbReference>
<dbReference type="InterPro" id="IPR029064">
    <property type="entry name" value="Ribosomal_eL30-like_sf"/>
</dbReference>
<dbReference type="Gene3D" id="3.40.1280.10">
    <property type="match status" value="1"/>
</dbReference>
<accession>A0A381PUL1</accession>
<reference evidence="4" key="1">
    <citation type="submission" date="2018-05" db="EMBL/GenBank/DDBJ databases">
        <authorList>
            <person name="Lanie J.A."/>
            <person name="Ng W.-L."/>
            <person name="Kazmierczak K.M."/>
            <person name="Andrzejewski T.M."/>
            <person name="Davidsen T.M."/>
            <person name="Wayne K.J."/>
            <person name="Tettelin H."/>
            <person name="Glass J.I."/>
            <person name="Rusch D."/>
            <person name="Podicherti R."/>
            <person name="Tsui H.-C.T."/>
            <person name="Winkler M.E."/>
        </authorList>
    </citation>
    <scope>NUCLEOTIDE SEQUENCE</scope>
</reference>
<keyword evidence="2" id="KW-0808">Transferase</keyword>
<evidence type="ECO:0000313" key="4">
    <source>
        <dbReference type="EMBL" id="SUZ69649.1"/>
    </source>
</evidence>
<sequence length="247" mass="27335">MDQFTKRKISVYGINGCLDALKSSLVEINQVYLENASPASEHKELESLYSKLPKDKVLLVDQAGFAKKIDNNRAQGILINAQVSVFQTLPLPKHKNECYVILDQVQDPHNLGQILRICAGGNVDGVIITDRSSVSMTSAVAQVSQGGFAKIPLYEINNINQTILHFKEHDCWITSFENNINAQNWYSIDFQGRTVLIFGGEGSGISKQVLKNSDFTATIPMSNEMNSLNVSSAVSAIVFERLRQISK</sequence>
<organism evidence="4">
    <name type="scientific">marine metagenome</name>
    <dbReference type="NCBI Taxonomy" id="408172"/>
    <lineage>
        <taxon>unclassified sequences</taxon>
        <taxon>metagenomes</taxon>
        <taxon>ecological metagenomes</taxon>
    </lineage>
</organism>
<dbReference type="CDD" id="cd18103">
    <property type="entry name" value="SpoU-like_RlmB"/>
    <property type="match status" value="1"/>
</dbReference>
<dbReference type="Gene3D" id="3.30.1330.30">
    <property type="match status" value="1"/>
</dbReference>
<dbReference type="InterPro" id="IPR001537">
    <property type="entry name" value="SpoU_MeTrfase"/>
</dbReference>
<dbReference type="InterPro" id="IPR029028">
    <property type="entry name" value="Alpha/beta_knot_MTases"/>
</dbReference>
<dbReference type="SUPFAM" id="SSF75217">
    <property type="entry name" value="alpha/beta knot"/>
    <property type="match status" value="1"/>
</dbReference>
<proteinExistence type="predicted"/>